<dbReference type="PANTHER" id="PTHR35936">
    <property type="entry name" value="MEMBRANE-BOUND LYTIC MUREIN TRANSGLYCOSYLASE F"/>
    <property type="match status" value="1"/>
</dbReference>
<proteinExistence type="inferred from homology"/>
<accession>A0A4R6UMS8</accession>
<evidence type="ECO:0000313" key="5">
    <source>
        <dbReference type="EMBL" id="TDQ48062.1"/>
    </source>
</evidence>
<evidence type="ECO:0000259" key="4">
    <source>
        <dbReference type="Pfam" id="PF00497"/>
    </source>
</evidence>
<comment type="similarity">
    <text evidence="1">Belongs to the bacterial solute-binding protein 3 family.</text>
</comment>
<dbReference type="Pfam" id="PF00497">
    <property type="entry name" value="SBP_bac_3"/>
    <property type="match status" value="1"/>
</dbReference>
<keyword evidence="2 3" id="KW-0732">Signal</keyword>
<dbReference type="OrthoDB" id="5457351at2"/>
<gene>
    <name evidence="5" type="ORF">EV696_10842</name>
</gene>
<feature type="chain" id="PRO_5020430324" evidence="3">
    <location>
        <begin position="22"/>
        <end position="248"/>
    </location>
</feature>
<dbReference type="SUPFAM" id="SSF53850">
    <property type="entry name" value="Periplasmic binding protein-like II"/>
    <property type="match status" value="1"/>
</dbReference>
<feature type="signal peptide" evidence="3">
    <location>
        <begin position="1"/>
        <end position="21"/>
    </location>
</feature>
<feature type="domain" description="Solute-binding protein family 3/N-terminal" evidence="4">
    <location>
        <begin position="27"/>
        <end position="247"/>
    </location>
</feature>
<dbReference type="AlphaFoldDB" id="A0A4R6UMS8"/>
<keyword evidence="6" id="KW-1185">Reference proteome</keyword>
<dbReference type="Gene3D" id="3.40.190.10">
    <property type="entry name" value="Periplasmic binding protein-like II"/>
    <property type="match status" value="2"/>
</dbReference>
<dbReference type="InterPro" id="IPR001638">
    <property type="entry name" value="Solute-binding_3/MltF_N"/>
</dbReference>
<evidence type="ECO:0000256" key="3">
    <source>
        <dbReference type="SAM" id="SignalP"/>
    </source>
</evidence>
<dbReference type="PANTHER" id="PTHR35936:SF25">
    <property type="entry name" value="ABC TRANSPORTER SUBSTRATE-BINDING PROTEIN"/>
    <property type="match status" value="1"/>
</dbReference>
<sequence length="248" mass="28583">MKRLPLISLLLLVTVSLQAHDARPLVLVHAFFEPFVWTESGKSRGLYVDVLHEVATKRMGVEVQFQEMPWRRAQLHVRNGDADGFITVITQERLQYTIANTVPIAQTDVGLYTYIEHPRLAQMRNIQRIEQLRGYQLLTYLGNSWAAENLDGMSVDIGGDSIAKVLQKLAEKRGDLFVHGVEITEFQIRRLNLQERVIRVGKTSLGKVDYHLMLGQHSAFRSRMAEFDQHMRSLYTDGTFQAIWKKYQ</sequence>
<dbReference type="EMBL" id="SNYM01000008">
    <property type="protein sequence ID" value="TDQ48062.1"/>
    <property type="molecule type" value="Genomic_DNA"/>
</dbReference>
<dbReference type="RefSeq" id="WP_133590491.1">
    <property type="nucleotide sequence ID" value="NZ_CP037953.1"/>
</dbReference>
<evidence type="ECO:0000313" key="6">
    <source>
        <dbReference type="Proteomes" id="UP000295375"/>
    </source>
</evidence>
<comment type="caution">
    <text evidence="5">The sequence shown here is derived from an EMBL/GenBank/DDBJ whole genome shotgun (WGS) entry which is preliminary data.</text>
</comment>
<protein>
    <submittedName>
        <fullName evidence="5">Amino acid ABC transporter substrate-binding protein (PAAT family)</fullName>
    </submittedName>
</protein>
<reference evidence="5 6" key="1">
    <citation type="submission" date="2019-03" db="EMBL/GenBank/DDBJ databases">
        <title>Genomic Encyclopedia of Type Strains, Phase IV (KMG-IV): sequencing the most valuable type-strain genomes for metagenomic binning, comparative biology and taxonomic classification.</title>
        <authorList>
            <person name="Goeker M."/>
        </authorList>
    </citation>
    <scope>NUCLEOTIDE SEQUENCE [LARGE SCALE GENOMIC DNA]</scope>
    <source>
        <strain evidence="5 6">DSM 103792</strain>
    </source>
</reference>
<dbReference type="Proteomes" id="UP000295375">
    <property type="component" value="Unassembled WGS sequence"/>
</dbReference>
<name>A0A4R6UMS8_9GAMM</name>
<organism evidence="5 6">
    <name type="scientific">Permianibacter aggregans</name>
    <dbReference type="NCBI Taxonomy" id="1510150"/>
    <lineage>
        <taxon>Bacteria</taxon>
        <taxon>Pseudomonadati</taxon>
        <taxon>Pseudomonadota</taxon>
        <taxon>Gammaproteobacteria</taxon>
        <taxon>Pseudomonadales</taxon>
        <taxon>Pseudomonadaceae</taxon>
        <taxon>Permianibacter</taxon>
    </lineage>
</organism>
<evidence type="ECO:0000256" key="1">
    <source>
        <dbReference type="ARBA" id="ARBA00010333"/>
    </source>
</evidence>
<evidence type="ECO:0000256" key="2">
    <source>
        <dbReference type="ARBA" id="ARBA00022729"/>
    </source>
</evidence>